<dbReference type="AlphaFoldDB" id="F4A1E0"/>
<keyword evidence="5" id="KW-1185">Reference proteome</keyword>
<dbReference type="EMBL" id="CP002360">
    <property type="protein sequence ID" value="AEE97059.1"/>
    <property type="molecule type" value="Genomic_DNA"/>
</dbReference>
<keyword evidence="1" id="KW-0812">Transmembrane</keyword>
<dbReference type="KEGG" id="mas:Mahau_1883"/>
<reference evidence="5" key="1">
    <citation type="submission" date="2010-11" db="EMBL/GenBank/DDBJ databases">
        <title>The complete genome of Mahella australiensis DSM 15567.</title>
        <authorList>
            <consortium name="US DOE Joint Genome Institute (JGI-PGF)"/>
            <person name="Lucas S."/>
            <person name="Copeland A."/>
            <person name="Lapidus A."/>
            <person name="Bruce D."/>
            <person name="Goodwin L."/>
            <person name="Pitluck S."/>
            <person name="Kyrpides N."/>
            <person name="Mavromatis K."/>
            <person name="Pagani I."/>
            <person name="Ivanova N."/>
            <person name="Teshima H."/>
            <person name="Brettin T."/>
            <person name="Detter J.C."/>
            <person name="Han C."/>
            <person name="Tapia R."/>
            <person name="Land M."/>
            <person name="Hauser L."/>
            <person name="Markowitz V."/>
            <person name="Cheng J.-F."/>
            <person name="Hugenholtz P."/>
            <person name="Woyke T."/>
            <person name="Wu D."/>
            <person name="Spring S."/>
            <person name="Pukall R."/>
            <person name="Steenblock K."/>
            <person name="Schneider S."/>
            <person name="Klenk H.-P."/>
            <person name="Eisen J.A."/>
        </authorList>
    </citation>
    <scope>NUCLEOTIDE SEQUENCE [LARGE SCALE GENOMIC DNA]</scope>
    <source>
        <strain evidence="5">DSM 15567 / CIP 107919 / 50-1 BON</strain>
    </source>
</reference>
<dbReference type="eggNOG" id="COG1512">
    <property type="taxonomic scope" value="Bacteria"/>
</dbReference>
<keyword evidence="2" id="KW-0732">Signal</keyword>
<evidence type="ECO:0000256" key="1">
    <source>
        <dbReference type="SAM" id="Phobius"/>
    </source>
</evidence>
<dbReference type="RefSeq" id="WP_013781487.1">
    <property type="nucleotide sequence ID" value="NC_015520.1"/>
</dbReference>
<organism evidence="4 5">
    <name type="scientific">Mahella australiensis (strain DSM 15567 / CIP 107919 / 50-1 BON)</name>
    <dbReference type="NCBI Taxonomy" id="697281"/>
    <lineage>
        <taxon>Bacteria</taxon>
        <taxon>Bacillati</taxon>
        <taxon>Bacillota</taxon>
        <taxon>Clostridia</taxon>
        <taxon>Thermoanaerobacterales</taxon>
        <taxon>Thermoanaerobacterales Family IV. Incertae Sedis</taxon>
        <taxon>Mahella</taxon>
    </lineage>
</organism>
<keyword evidence="1" id="KW-0472">Membrane</keyword>
<name>F4A1E0_MAHA5</name>
<feature type="transmembrane region" description="Helical" evidence="1">
    <location>
        <begin position="199"/>
        <end position="218"/>
    </location>
</feature>
<gene>
    <name evidence="4" type="ordered locus">Mahau_1883</name>
</gene>
<feature type="chain" id="PRO_5039153510" description="TPM domain-containing protein" evidence="2">
    <location>
        <begin position="24"/>
        <end position="270"/>
    </location>
</feature>
<evidence type="ECO:0000256" key="2">
    <source>
        <dbReference type="SAM" id="SignalP"/>
    </source>
</evidence>
<dbReference type="InterPro" id="IPR007621">
    <property type="entry name" value="TPM_dom"/>
</dbReference>
<evidence type="ECO:0000313" key="4">
    <source>
        <dbReference type="EMBL" id="AEE97059.1"/>
    </source>
</evidence>
<dbReference type="HOGENOM" id="CLU_035211_2_0_9"/>
<feature type="signal peptide" evidence="2">
    <location>
        <begin position="1"/>
        <end position="23"/>
    </location>
</feature>
<accession>F4A1E0</accession>
<dbReference type="PANTHER" id="PTHR30373:SF2">
    <property type="entry name" value="UPF0603 PROTEIN YGCG"/>
    <property type="match status" value="1"/>
</dbReference>
<dbReference type="Gene3D" id="3.10.310.50">
    <property type="match status" value="1"/>
</dbReference>
<dbReference type="PANTHER" id="PTHR30373">
    <property type="entry name" value="UPF0603 PROTEIN YGCG"/>
    <property type="match status" value="1"/>
</dbReference>
<dbReference type="Pfam" id="PF04536">
    <property type="entry name" value="TPM_phosphatase"/>
    <property type="match status" value="1"/>
</dbReference>
<protein>
    <recommendedName>
        <fullName evidence="3">TPM domain-containing protein</fullName>
    </recommendedName>
</protein>
<evidence type="ECO:0000313" key="5">
    <source>
        <dbReference type="Proteomes" id="UP000008457"/>
    </source>
</evidence>
<dbReference type="Proteomes" id="UP000008457">
    <property type="component" value="Chromosome"/>
</dbReference>
<dbReference type="STRING" id="697281.Mahau_1883"/>
<proteinExistence type="predicted"/>
<reference evidence="4 5" key="2">
    <citation type="journal article" date="2011" name="Stand. Genomic Sci.">
        <title>Complete genome sequence of Mahella australiensis type strain (50-1 BON).</title>
        <authorList>
            <person name="Sikorski J."/>
            <person name="Teshima H."/>
            <person name="Nolan M."/>
            <person name="Lucas S."/>
            <person name="Hammon N."/>
            <person name="Deshpande S."/>
            <person name="Cheng J.F."/>
            <person name="Pitluck S."/>
            <person name="Liolios K."/>
            <person name="Pagani I."/>
            <person name="Ivanova N."/>
            <person name="Huntemann M."/>
            <person name="Mavromatis K."/>
            <person name="Ovchinikova G."/>
            <person name="Pati A."/>
            <person name="Tapia R."/>
            <person name="Han C."/>
            <person name="Goodwin L."/>
            <person name="Chen A."/>
            <person name="Palaniappan K."/>
            <person name="Land M."/>
            <person name="Hauser L."/>
            <person name="Ngatchou-Djao O.D."/>
            <person name="Rohde M."/>
            <person name="Pukall R."/>
            <person name="Spring S."/>
            <person name="Abt B."/>
            <person name="Goker M."/>
            <person name="Detter J.C."/>
            <person name="Woyke T."/>
            <person name="Bristow J."/>
            <person name="Markowitz V."/>
            <person name="Hugenholtz P."/>
            <person name="Eisen J.A."/>
            <person name="Kyrpides N.C."/>
            <person name="Klenk H.P."/>
            <person name="Lapidus A."/>
        </authorList>
    </citation>
    <scope>NUCLEOTIDE SEQUENCE [LARGE SCALE GENOMIC DNA]</scope>
    <source>
        <strain evidence="5">DSM 15567 / CIP 107919 / 50-1 BON</strain>
    </source>
</reference>
<evidence type="ECO:0000259" key="3">
    <source>
        <dbReference type="Pfam" id="PF04536"/>
    </source>
</evidence>
<keyword evidence="1" id="KW-1133">Transmembrane helix</keyword>
<feature type="domain" description="TPM" evidence="3">
    <location>
        <begin position="37"/>
        <end position="166"/>
    </location>
</feature>
<sequence>MVIFKRIWVCFLAFMLIPIAVSATPPIPPKPSEFAYVYDYADLIDAEDEQRINELGAAIDNASDAQIIVVTVDNMGDYPIEDYALELFRNWGIGDKEKNNGVLLLVNKQRLMDNQSGKVRIEVGYGLEGAIPDSVAGRILDEYVLPQWNQKAYSTGITDGYMAIATRVAEEYDIDLNSIDGYTPISVDTSAEEQDSNDASWSGVIFILIAIAFIFFNIKSGGGRRGRYNRWGGPPFGGGGFGGGGFGSSGGGFGSGGFGSGSSGGGGASR</sequence>